<dbReference type="AlphaFoldDB" id="E3NE88"/>
<dbReference type="PANTHER" id="PTHR23028">
    <property type="entry name" value="ACETYLTRANSFERASE"/>
    <property type="match status" value="1"/>
</dbReference>
<dbReference type="HOGENOM" id="CLU_005679_12_1_1"/>
<feature type="transmembrane region" description="Helical" evidence="1">
    <location>
        <begin position="60"/>
        <end position="78"/>
    </location>
</feature>
<dbReference type="GO" id="GO:0000271">
    <property type="term" value="P:polysaccharide biosynthetic process"/>
    <property type="evidence" value="ECO:0007669"/>
    <property type="project" value="TreeGrafter"/>
</dbReference>
<dbReference type="eggNOG" id="ENOG502SGA9">
    <property type="taxonomic scope" value="Eukaryota"/>
</dbReference>
<feature type="transmembrane region" description="Helical" evidence="1">
    <location>
        <begin position="306"/>
        <end position="323"/>
    </location>
</feature>
<keyword evidence="1" id="KW-1133">Transmembrane helix</keyword>
<feature type="transmembrane region" description="Helical" evidence="1">
    <location>
        <begin position="447"/>
        <end position="467"/>
    </location>
</feature>
<dbReference type="OrthoDB" id="5834010at2759"/>
<keyword evidence="1" id="KW-0472">Membrane</keyword>
<evidence type="ECO:0000259" key="2">
    <source>
        <dbReference type="Pfam" id="PF01757"/>
    </source>
</evidence>
<evidence type="ECO:0008006" key="6">
    <source>
        <dbReference type="Google" id="ProtNLM"/>
    </source>
</evidence>
<keyword evidence="1" id="KW-0812">Transmembrane</keyword>
<dbReference type="EMBL" id="DS268619">
    <property type="protein sequence ID" value="EFO94551.1"/>
    <property type="molecule type" value="Genomic_DNA"/>
</dbReference>
<dbReference type="STRING" id="31234.E3NE88"/>
<proteinExistence type="predicted"/>
<dbReference type="GO" id="GO:0016747">
    <property type="term" value="F:acyltransferase activity, transferring groups other than amino-acyl groups"/>
    <property type="evidence" value="ECO:0007669"/>
    <property type="project" value="InterPro"/>
</dbReference>
<name>E3NE88_CAERE</name>
<dbReference type="InParanoid" id="E3NE88"/>
<dbReference type="OMA" id="HARIIYE"/>
<reference evidence="4" key="1">
    <citation type="submission" date="2007-07" db="EMBL/GenBank/DDBJ databases">
        <title>PCAP assembly of the Caenorhabditis remanei genome.</title>
        <authorList>
            <consortium name="The Caenorhabditis remanei Sequencing Consortium"/>
            <person name="Wilson R.K."/>
        </authorList>
    </citation>
    <scope>NUCLEOTIDE SEQUENCE [LARGE SCALE GENOMIC DNA]</scope>
    <source>
        <strain evidence="4">PB4641</strain>
    </source>
</reference>
<evidence type="ECO:0000313" key="4">
    <source>
        <dbReference type="EMBL" id="EFO94551.1"/>
    </source>
</evidence>
<dbReference type="PANTHER" id="PTHR23028:SF132">
    <property type="entry name" value="ACYL_TRANSF_3 DOMAIN-CONTAINING PROTEIN"/>
    <property type="match status" value="1"/>
</dbReference>
<sequence length="763" mass="89284">MENCLIPSEDVVNLKCNTTDEQPPCSCSPQLSDDTSLLLVPTMKKKKKLLKEKRQDLQGIRGLAILSVLGFHFLPYIFPNGYLGVDQFFVLSGFLMCMLLQRSHKSLKENETSWIGMPTKLISQFYYKRLKRILPLYFTIIFLAIVTLFYVFPDTAYETNIESGKRALFFNSNRAATQEEDYFSMVLFMKHILEIAVDIFTHTWSLSVEFQFYFIIPFLFLFGTIRYIEKYQICFYSGLGLISYWFSIEFCTKNQSFHSVFARVWQFKIGMIVFHITDSNASKIRKNTFPIIEHSSVLLGNRIKQSIKYIMTFVMIGIMVYPYELSDKVMRLVPLLFRQFAMFYQLTRPFFTVTTGLLMTITENNSILSSALLTYIGDISYSLYLIHWPMYAFWKLDMSDGSVWNGQLILVFLLALLVSILSYEIFEKYEQFCGLMQLQSFRWYLKLSATPITCLCVSLFVLNILVLNRDKIEDWIANRQPGNFKRLDGLDGNRTYNFDESEYLNRRWSKDDIKNLIHPTCEYETGNGPFGWCRHTGLKGKFKFMIIGNSWAANHARIIYEECGYKAKSILQGSAIGCDPLYSYSYGGKRCKDNVKIFEKRVAEEKPDYVFLLSRFIDISDSINATSVENDVIYQSMKKQTEKLMENVKYKMFILTSIPEIEHENIEKIVRTIKNRKNLTKFDKSFVHASPESARRRHSKLIEDCKRCIPIDYKPLFWNTTTNTWRYYDVKNSGLSYMTQIDHLNFHGLELVRSLYTSICKKL</sequence>
<evidence type="ECO:0000259" key="3">
    <source>
        <dbReference type="Pfam" id="PF19040"/>
    </source>
</evidence>
<feature type="transmembrane region" description="Helical" evidence="1">
    <location>
        <begin position="406"/>
        <end position="426"/>
    </location>
</feature>
<evidence type="ECO:0000313" key="5">
    <source>
        <dbReference type="Proteomes" id="UP000008281"/>
    </source>
</evidence>
<dbReference type="Pfam" id="PF01757">
    <property type="entry name" value="Acyl_transf_3"/>
    <property type="match status" value="1"/>
</dbReference>
<accession>E3NE88</accession>
<feature type="domain" description="SGNH" evidence="3">
    <location>
        <begin position="521"/>
        <end position="756"/>
    </location>
</feature>
<dbReference type="InterPro" id="IPR002656">
    <property type="entry name" value="Acyl_transf_3_dom"/>
</dbReference>
<protein>
    <recommendedName>
        <fullName evidence="6">Acyl_transf_3 domain-containing protein</fullName>
    </recommendedName>
</protein>
<gene>
    <name evidence="4" type="ORF">CRE_05220</name>
</gene>
<evidence type="ECO:0000256" key="1">
    <source>
        <dbReference type="SAM" id="Phobius"/>
    </source>
</evidence>
<dbReference type="Proteomes" id="UP000008281">
    <property type="component" value="Unassembled WGS sequence"/>
</dbReference>
<keyword evidence="5" id="KW-1185">Reference proteome</keyword>
<organism evidence="5">
    <name type="scientific">Caenorhabditis remanei</name>
    <name type="common">Caenorhabditis vulgaris</name>
    <dbReference type="NCBI Taxonomy" id="31234"/>
    <lineage>
        <taxon>Eukaryota</taxon>
        <taxon>Metazoa</taxon>
        <taxon>Ecdysozoa</taxon>
        <taxon>Nematoda</taxon>
        <taxon>Chromadorea</taxon>
        <taxon>Rhabditida</taxon>
        <taxon>Rhabditina</taxon>
        <taxon>Rhabditomorpha</taxon>
        <taxon>Rhabditoidea</taxon>
        <taxon>Rhabditidae</taxon>
        <taxon>Peloderinae</taxon>
        <taxon>Caenorhabditis</taxon>
    </lineage>
</organism>
<feature type="transmembrane region" description="Helical" evidence="1">
    <location>
        <begin position="373"/>
        <end position="394"/>
    </location>
</feature>
<feature type="domain" description="Acyltransferase 3" evidence="2">
    <location>
        <begin position="56"/>
        <end position="423"/>
    </location>
</feature>
<feature type="transmembrane region" description="Helical" evidence="1">
    <location>
        <begin position="210"/>
        <end position="228"/>
    </location>
</feature>
<dbReference type="InterPro" id="IPR043968">
    <property type="entry name" value="SGNH"/>
</dbReference>
<feature type="transmembrane region" description="Helical" evidence="1">
    <location>
        <begin position="133"/>
        <end position="152"/>
    </location>
</feature>
<feature type="transmembrane region" description="Helical" evidence="1">
    <location>
        <begin position="84"/>
        <end position="100"/>
    </location>
</feature>
<dbReference type="GO" id="GO:0016020">
    <property type="term" value="C:membrane"/>
    <property type="evidence" value="ECO:0007669"/>
    <property type="project" value="TreeGrafter"/>
</dbReference>
<dbReference type="Pfam" id="PF19040">
    <property type="entry name" value="SGNH"/>
    <property type="match status" value="1"/>
</dbReference>
<feature type="transmembrane region" description="Helical" evidence="1">
    <location>
        <begin position="343"/>
        <end position="361"/>
    </location>
</feature>
<dbReference type="InterPro" id="IPR050879">
    <property type="entry name" value="Acyltransferase_3"/>
</dbReference>